<evidence type="ECO:0000256" key="1">
    <source>
        <dbReference type="SAM" id="SignalP"/>
    </source>
</evidence>
<evidence type="ECO:0000313" key="3">
    <source>
        <dbReference type="EMBL" id="PTQ56244.1"/>
    </source>
</evidence>
<dbReference type="InterPro" id="IPR036582">
    <property type="entry name" value="Mao_N_sf"/>
</dbReference>
<comment type="caution">
    <text evidence="3">The sequence shown here is derived from an EMBL/GenBank/DDBJ whole genome shotgun (WGS) entry which is preliminary data.</text>
</comment>
<dbReference type="Gene3D" id="3.30.457.10">
    <property type="entry name" value="Copper amine oxidase-like, N-terminal domain"/>
    <property type="match status" value="2"/>
</dbReference>
<organism evidence="3 4">
    <name type="scientific">Candidatus Carbonibacillus altaicus</name>
    <dbReference type="NCBI Taxonomy" id="2163959"/>
    <lineage>
        <taxon>Bacteria</taxon>
        <taxon>Bacillati</taxon>
        <taxon>Bacillota</taxon>
        <taxon>Bacilli</taxon>
        <taxon>Bacillales</taxon>
        <taxon>Candidatus Carbonibacillus</taxon>
    </lineage>
</organism>
<keyword evidence="1" id="KW-0732">Signal</keyword>
<dbReference type="Proteomes" id="UP000244338">
    <property type="component" value="Unassembled WGS sequence"/>
</dbReference>
<feature type="signal peptide" evidence="1">
    <location>
        <begin position="1"/>
        <end position="29"/>
    </location>
</feature>
<dbReference type="EMBL" id="PEBX01000037">
    <property type="protein sequence ID" value="PTQ56244.1"/>
    <property type="molecule type" value="Genomic_DNA"/>
</dbReference>
<dbReference type="InterPro" id="IPR012854">
    <property type="entry name" value="Cu_amine_oxidase-like_N"/>
</dbReference>
<name>A0A2R6Y0P2_9BACL</name>
<dbReference type="AlphaFoldDB" id="A0A2R6Y0P2"/>
<accession>A0A2R6Y0P2</accession>
<dbReference type="SUPFAM" id="SSF55383">
    <property type="entry name" value="Copper amine oxidase, domain N"/>
    <property type="match status" value="2"/>
</dbReference>
<protein>
    <recommendedName>
        <fullName evidence="2">Copper amine oxidase-like N-terminal domain-containing protein</fullName>
    </recommendedName>
</protein>
<evidence type="ECO:0000259" key="2">
    <source>
        <dbReference type="Pfam" id="PF07833"/>
    </source>
</evidence>
<reference evidence="4" key="1">
    <citation type="journal article" date="2018" name="Sci. Rep.">
        <title>Lignite coal burning seam in the remote Altai Mountains harbors a hydrogen-driven thermophilic microbial community.</title>
        <authorList>
            <person name="Kadnikov V.V."/>
            <person name="Mardanov A.V."/>
            <person name="Ivasenko D.A."/>
            <person name="Antsiferov D.V."/>
            <person name="Beletsky A.V."/>
            <person name="Karnachuk O.V."/>
            <person name="Ravin N.V."/>
        </authorList>
    </citation>
    <scope>NUCLEOTIDE SEQUENCE [LARGE SCALE GENOMIC DNA]</scope>
</reference>
<sequence length="692" mass="74857">MKGSKVLSIVLSLALAFALLPFGALTAKADDATKWVAVKKITTDKGELKLDETTEARVAVVVDPYFYESEAKLYVIDEDKDYKKFKVNDVTDYVYNFKLSGGDIGKRNSVSFDISFPNDENQSFSGELYLVIEGKNGHFKDMNEKLVIGETGTSQAAAKDSVSVVNAPSFYNSGDVKLKFKGKKEDKEKQIKVTLPQGFKWSNIDEPLALIDDGSNNISSDNVKKDKDNDRVLVFTVPQKSTNNDEYYEVVVDATIVVVDYSTRYGDVKATVTNADGKESTIVVGKYGQYQVTVKGEAEDVTAGRVNENVGKIIFDETVAHSLVGNRYINVTLPEGAEWDVDSGKDGFKISGKAGIVFDHFAKIDKKDRVAVFRVDSESKSAGETTIEIKKLKVGAGLDEGSLTVEISGTAGVSGKVAIANVKHPLTVTVENKAKAVLGQWGQTLGDIVITEKEAGTLRDDATIQIKTTDDYYGFTAVGGVEVRKGNIDVAQPKLSSDGKTIEISVRNASTEAAEIVVKGIKATVNSVAPTGDLKVNVTGDAVVDEGLGGYSVAAATVVTPDEARAVQAKFTIDSANYVVNGETKTMDVAPFIQDSRTFVPVKYVAEAVGVSESNVTWNPNWKTVTIFKGDRVIQMKIGSKTLLVNGSAIEMDTAPVIKDARTVLPIAWVAKALGVDYKWDDTDRSVEFYVR</sequence>
<evidence type="ECO:0000313" key="4">
    <source>
        <dbReference type="Proteomes" id="UP000244338"/>
    </source>
</evidence>
<dbReference type="Pfam" id="PF07833">
    <property type="entry name" value="Cu_amine_oxidN1"/>
    <property type="match status" value="1"/>
</dbReference>
<feature type="domain" description="Copper amine oxidase-like N-terminal" evidence="2">
    <location>
        <begin position="579"/>
        <end position="688"/>
    </location>
</feature>
<proteinExistence type="predicted"/>
<feature type="chain" id="PRO_5015340897" description="Copper amine oxidase-like N-terminal domain-containing protein" evidence="1">
    <location>
        <begin position="30"/>
        <end position="692"/>
    </location>
</feature>
<gene>
    <name evidence="3" type="ORF">BSOLF_0555</name>
</gene>